<keyword evidence="1" id="KW-1133">Transmembrane helix</keyword>
<protein>
    <submittedName>
        <fullName evidence="3">NADH dehydrogenase subunit 4L</fullName>
    </submittedName>
</protein>
<accession>A0A915BR32</accession>
<name>A0A915BR32_PARUN</name>
<keyword evidence="1" id="KW-0812">Transmembrane</keyword>
<sequence length="130" mass="14758">STEWTESNRYTSSFEFVNETRSGIERIYELSDRSAMTIFSNVENDPHQRRISVVQSVIVERGVESTQLATSHISPQPATASVMFHLETTVLAVLGVLLLLMSILYVTLVAMRMRNLQKLREMKLSNAQHS</sequence>
<organism evidence="2 3">
    <name type="scientific">Parascaris univalens</name>
    <name type="common">Nematode worm</name>
    <dbReference type="NCBI Taxonomy" id="6257"/>
    <lineage>
        <taxon>Eukaryota</taxon>
        <taxon>Metazoa</taxon>
        <taxon>Ecdysozoa</taxon>
        <taxon>Nematoda</taxon>
        <taxon>Chromadorea</taxon>
        <taxon>Rhabditida</taxon>
        <taxon>Spirurina</taxon>
        <taxon>Ascaridomorpha</taxon>
        <taxon>Ascaridoidea</taxon>
        <taxon>Ascarididae</taxon>
        <taxon>Parascaris</taxon>
    </lineage>
</organism>
<keyword evidence="1" id="KW-0472">Membrane</keyword>
<reference evidence="3" key="1">
    <citation type="submission" date="2022-11" db="UniProtKB">
        <authorList>
            <consortium name="WormBaseParasite"/>
        </authorList>
    </citation>
    <scope>IDENTIFICATION</scope>
</reference>
<evidence type="ECO:0000313" key="2">
    <source>
        <dbReference type="Proteomes" id="UP000887569"/>
    </source>
</evidence>
<keyword evidence="2" id="KW-1185">Reference proteome</keyword>
<feature type="transmembrane region" description="Helical" evidence="1">
    <location>
        <begin position="90"/>
        <end position="111"/>
    </location>
</feature>
<dbReference type="WBParaSite" id="PgR050X_g034_t03">
    <property type="protein sequence ID" value="PgR050X_g034_t03"/>
    <property type="gene ID" value="PgR050X_g034"/>
</dbReference>
<proteinExistence type="predicted"/>
<dbReference type="AlphaFoldDB" id="A0A915BR32"/>
<evidence type="ECO:0000313" key="3">
    <source>
        <dbReference type="WBParaSite" id="PgR050X_g034_t03"/>
    </source>
</evidence>
<dbReference type="Proteomes" id="UP000887569">
    <property type="component" value="Unplaced"/>
</dbReference>
<evidence type="ECO:0000256" key="1">
    <source>
        <dbReference type="SAM" id="Phobius"/>
    </source>
</evidence>